<organism evidence="2 3">
    <name type="scientific">Solanum verrucosum</name>
    <dbReference type="NCBI Taxonomy" id="315347"/>
    <lineage>
        <taxon>Eukaryota</taxon>
        <taxon>Viridiplantae</taxon>
        <taxon>Streptophyta</taxon>
        <taxon>Embryophyta</taxon>
        <taxon>Tracheophyta</taxon>
        <taxon>Spermatophyta</taxon>
        <taxon>Magnoliopsida</taxon>
        <taxon>eudicotyledons</taxon>
        <taxon>Gunneridae</taxon>
        <taxon>Pentapetalae</taxon>
        <taxon>asterids</taxon>
        <taxon>lamiids</taxon>
        <taxon>Solanales</taxon>
        <taxon>Solanaceae</taxon>
        <taxon>Solanoideae</taxon>
        <taxon>Solaneae</taxon>
        <taxon>Solanum</taxon>
    </lineage>
</organism>
<dbReference type="InterPro" id="IPR052160">
    <property type="entry name" value="Gypsy_RT_Integrase-like"/>
</dbReference>
<gene>
    <name evidence="2" type="ORF">MTR67_023507</name>
</gene>
<dbReference type="Gene3D" id="1.10.340.70">
    <property type="match status" value="1"/>
</dbReference>
<feature type="non-terminal residue" evidence="2">
    <location>
        <position position="91"/>
    </location>
</feature>
<dbReference type="AlphaFoldDB" id="A0AAF0QWY8"/>
<dbReference type="InterPro" id="IPR041588">
    <property type="entry name" value="Integrase_H2C2"/>
</dbReference>
<dbReference type="PANTHER" id="PTHR47266">
    <property type="entry name" value="ENDONUCLEASE-RELATED"/>
    <property type="match status" value="1"/>
</dbReference>
<sequence>MMSILEACHSSLIGGHHSGIRTTHKILQSGYYWPTIHQDAHDFAKSCDRCQREGGISKRQELPINPILVIELFDVLGIDFIGPFVSSHGMK</sequence>
<feature type="domain" description="Integrase zinc-binding" evidence="1">
    <location>
        <begin position="3"/>
        <end position="52"/>
    </location>
</feature>
<evidence type="ECO:0000313" key="2">
    <source>
        <dbReference type="EMBL" id="WMV30122.1"/>
    </source>
</evidence>
<reference evidence="2" key="1">
    <citation type="submission" date="2023-08" db="EMBL/GenBank/DDBJ databases">
        <title>A de novo genome assembly of Solanum verrucosum Schlechtendal, a Mexican diploid species geographically isolated from the other diploid A-genome species in potato relatives.</title>
        <authorList>
            <person name="Hosaka K."/>
        </authorList>
    </citation>
    <scope>NUCLEOTIDE SEQUENCE</scope>
    <source>
        <tissue evidence="2">Young leaves</tissue>
    </source>
</reference>
<protein>
    <recommendedName>
        <fullName evidence="1">Integrase zinc-binding domain-containing protein</fullName>
    </recommendedName>
</protein>
<dbReference type="Pfam" id="PF17921">
    <property type="entry name" value="Integrase_H2C2"/>
    <property type="match status" value="1"/>
</dbReference>
<dbReference type="EMBL" id="CP133616">
    <property type="protein sequence ID" value="WMV30122.1"/>
    <property type="molecule type" value="Genomic_DNA"/>
</dbReference>
<dbReference type="Proteomes" id="UP001234989">
    <property type="component" value="Chromosome 5"/>
</dbReference>
<name>A0AAF0QWY8_SOLVR</name>
<evidence type="ECO:0000259" key="1">
    <source>
        <dbReference type="Pfam" id="PF17921"/>
    </source>
</evidence>
<proteinExistence type="predicted"/>
<keyword evidence="3" id="KW-1185">Reference proteome</keyword>
<accession>A0AAF0QWY8</accession>
<evidence type="ECO:0000313" key="3">
    <source>
        <dbReference type="Proteomes" id="UP001234989"/>
    </source>
</evidence>